<dbReference type="FunFam" id="3.30.70.141:FF:000004">
    <property type="entry name" value="Nucleoside diphosphate kinase 7"/>
    <property type="match status" value="1"/>
</dbReference>
<dbReference type="InterPro" id="IPR036850">
    <property type="entry name" value="NDK-like_dom_sf"/>
</dbReference>
<dbReference type="InterPro" id="IPR034907">
    <property type="entry name" value="NDK-like_dom"/>
</dbReference>
<dbReference type="CDD" id="cd04412">
    <property type="entry name" value="NDPk7B"/>
    <property type="match status" value="1"/>
</dbReference>
<dbReference type="Gene3D" id="3.30.70.141">
    <property type="entry name" value="Nucleoside diphosphate kinase-like domain"/>
    <property type="match status" value="3"/>
</dbReference>
<proteinExistence type="inferred from homology"/>
<comment type="caution">
    <text evidence="5">Lacks conserved residue(s) required for the propagation of feature annotation.</text>
</comment>
<keyword evidence="4" id="KW-0966">Cell projection</keyword>
<evidence type="ECO:0000256" key="1">
    <source>
        <dbReference type="ARBA" id="ARBA00004430"/>
    </source>
</evidence>
<dbReference type="Proteomes" id="UP001152888">
    <property type="component" value="Unassembled WGS sequence"/>
</dbReference>
<dbReference type="GO" id="GO:0005813">
    <property type="term" value="C:centrosome"/>
    <property type="evidence" value="ECO:0007669"/>
    <property type="project" value="TreeGrafter"/>
</dbReference>
<sequence length="553" mass="64023">MSANDEKFGYNDKLSLYAEWYDHDVAFLNNFLVHYYPSDNTLDVFDLDLERLYLKRTIMDSLTYNYMYGANTIRVYGRQIKLIHYAYCETNDIVDKLAEIVTRIQNEGFRTNRMRMCILKFYEEVRGDSELAFLVEHIISGSIVALELVVLNAWRRWRDFMGLNIMTAKANEFDYKDKLSFLAEWHDYNSAYHKNFVVNYYPSDNTLDIFDRDLKRIYLKRTIMDTLCYADMYVGNTIRVYGRQIKLTDYGDCKTKSIVSKTEERTLAILKPCVIDKLGEIITNIQDHGFHINRMRMCLLNRREALDFYQKLRGDSELPFVLEHIISGPVVALELVGKDCLNNWNQLMGPCNPIEARKTHPSSLRAIYGRDSTATSGFHGSHNADEVERESNFFFPMGNNKIPTSTVQLVNTTCCIIKPHAIVEGKLGYIISEITESHFKVTAAQMFYLSNANADEFLEVYKGVVSDYHTMLCSFVDGPCVALEVAGKNSDMDVHGEFRRFAGPIDSEIARQIRPQTLRAKFGIDKYRNAIHCTDLPEDTELELEYFFKVLKD</sequence>
<dbReference type="Gene3D" id="2.30.29.170">
    <property type="match status" value="1"/>
</dbReference>
<dbReference type="InterPro" id="IPR037993">
    <property type="entry name" value="NDPk7B"/>
</dbReference>
<dbReference type="PROSITE" id="PS51374">
    <property type="entry name" value="NDPK_LIKE"/>
    <property type="match status" value="1"/>
</dbReference>
<accession>A0A9P0PGP0</accession>
<evidence type="ECO:0000256" key="4">
    <source>
        <dbReference type="ARBA" id="ARBA00023273"/>
    </source>
</evidence>
<dbReference type="PANTHER" id="PTHR43109">
    <property type="entry name" value="NUCLEOSIDE DIPHOSPHATE KINASE 7"/>
    <property type="match status" value="1"/>
</dbReference>
<dbReference type="PROSITE" id="PS51336">
    <property type="entry name" value="DM10"/>
    <property type="match status" value="2"/>
</dbReference>
<feature type="domain" description="DM10" evidence="6">
    <location>
        <begin position="175"/>
        <end position="263"/>
    </location>
</feature>
<dbReference type="SUPFAM" id="SSF54919">
    <property type="entry name" value="Nucleoside diphosphate kinase, NDK"/>
    <property type="match status" value="3"/>
</dbReference>
<evidence type="ECO:0000313" key="8">
    <source>
        <dbReference type="Proteomes" id="UP001152888"/>
    </source>
</evidence>
<evidence type="ECO:0000256" key="3">
    <source>
        <dbReference type="ARBA" id="ARBA00023212"/>
    </source>
</evidence>
<reference evidence="7" key="1">
    <citation type="submission" date="2022-03" db="EMBL/GenBank/DDBJ databases">
        <authorList>
            <person name="Sayadi A."/>
        </authorList>
    </citation>
    <scope>NUCLEOTIDE SEQUENCE</scope>
</reference>
<dbReference type="PANTHER" id="PTHR43109:SF2">
    <property type="entry name" value="NUCLEOSIDE DIPHOSPHATE KINASE 7"/>
    <property type="match status" value="1"/>
</dbReference>
<protein>
    <recommendedName>
        <fullName evidence="6">DM10 domain-containing protein</fullName>
    </recommendedName>
</protein>
<comment type="caution">
    <text evidence="7">The sequence shown here is derived from an EMBL/GenBank/DDBJ whole genome shotgun (WGS) entry which is preliminary data.</text>
</comment>
<evidence type="ECO:0000256" key="2">
    <source>
        <dbReference type="ARBA" id="ARBA00022490"/>
    </source>
</evidence>
<organism evidence="7 8">
    <name type="scientific">Acanthoscelides obtectus</name>
    <name type="common">Bean weevil</name>
    <name type="synonym">Bruchus obtectus</name>
    <dbReference type="NCBI Taxonomy" id="200917"/>
    <lineage>
        <taxon>Eukaryota</taxon>
        <taxon>Metazoa</taxon>
        <taxon>Ecdysozoa</taxon>
        <taxon>Arthropoda</taxon>
        <taxon>Hexapoda</taxon>
        <taxon>Insecta</taxon>
        <taxon>Pterygota</taxon>
        <taxon>Neoptera</taxon>
        <taxon>Endopterygota</taxon>
        <taxon>Coleoptera</taxon>
        <taxon>Polyphaga</taxon>
        <taxon>Cucujiformia</taxon>
        <taxon>Chrysomeloidea</taxon>
        <taxon>Chrysomelidae</taxon>
        <taxon>Bruchinae</taxon>
        <taxon>Bruchini</taxon>
        <taxon>Acanthoscelides</taxon>
    </lineage>
</organism>
<dbReference type="InterPro" id="IPR006602">
    <property type="entry name" value="DM10_dom"/>
</dbReference>
<evidence type="ECO:0000313" key="7">
    <source>
        <dbReference type="EMBL" id="CAH1982746.1"/>
    </source>
</evidence>
<comment type="similarity">
    <text evidence="5">Belongs to the NDK family.</text>
</comment>
<gene>
    <name evidence="7" type="ORF">ACAOBT_LOCUS15188</name>
</gene>
<comment type="subcellular location">
    <subcellularLocation>
        <location evidence="1">Cytoplasm</location>
        <location evidence="1">Cytoskeleton</location>
        <location evidence="1">Cilium axoneme</location>
    </subcellularLocation>
</comment>
<dbReference type="AlphaFoldDB" id="A0A9P0PGP0"/>
<dbReference type="OrthoDB" id="270127at2759"/>
<evidence type="ECO:0000256" key="5">
    <source>
        <dbReference type="PROSITE-ProRule" id="PRU00706"/>
    </source>
</evidence>
<keyword evidence="2" id="KW-0963">Cytoplasm</keyword>
<evidence type="ECO:0000259" key="6">
    <source>
        <dbReference type="PROSITE" id="PS51336"/>
    </source>
</evidence>
<keyword evidence="3" id="KW-0206">Cytoskeleton</keyword>
<feature type="domain" description="DM10" evidence="6">
    <location>
        <begin position="10"/>
        <end position="98"/>
    </location>
</feature>
<dbReference type="SMART" id="SM00676">
    <property type="entry name" value="DM10"/>
    <property type="match status" value="1"/>
</dbReference>
<name>A0A9P0PGP0_ACAOB</name>
<keyword evidence="8" id="KW-1185">Reference proteome</keyword>
<dbReference type="Pfam" id="PF00334">
    <property type="entry name" value="NDK"/>
    <property type="match status" value="2"/>
</dbReference>
<dbReference type="SMART" id="SM00562">
    <property type="entry name" value="NDK"/>
    <property type="match status" value="2"/>
</dbReference>
<dbReference type="GO" id="GO:0005879">
    <property type="term" value="C:axonemal microtubule"/>
    <property type="evidence" value="ECO:0007669"/>
    <property type="project" value="TreeGrafter"/>
</dbReference>
<dbReference type="EMBL" id="CAKOFQ010006927">
    <property type="protein sequence ID" value="CAH1982746.1"/>
    <property type="molecule type" value="Genomic_DNA"/>
</dbReference>